<organism evidence="2 3">
    <name type="scientific">Oceanobacillus bengalensis</name>
    <dbReference type="NCBI Taxonomy" id="1435466"/>
    <lineage>
        <taxon>Bacteria</taxon>
        <taxon>Bacillati</taxon>
        <taxon>Bacillota</taxon>
        <taxon>Bacilli</taxon>
        <taxon>Bacillales</taxon>
        <taxon>Bacillaceae</taxon>
        <taxon>Oceanobacillus</taxon>
    </lineage>
</organism>
<feature type="transmembrane region" description="Helical" evidence="1">
    <location>
        <begin position="139"/>
        <end position="161"/>
    </location>
</feature>
<feature type="transmembrane region" description="Helical" evidence="1">
    <location>
        <begin position="114"/>
        <end position="133"/>
    </location>
</feature>
<dbReference type="OrthoDB" id="8757095at2"/>
<sequence length="172" mass="20599">MAIKKFRFFLASNIEKEEAWLTEMSQNGYHFTKYKYGFYYFEQDAAVSYVYQTDFRQDTDEVYFQLYKDAGWQHMMSYLESFHYFRTEADKSGFKKIYSDPESVAESLQRMMNMYVAIFLSLIAIQSGLFLMWDNSGLVSIISSTIVFSVILLYVFLLFSIKRKINYYRKQI</sequence>
<reference evidence="2 3" key="1">
    <citation type="journal article" date="2015" name="Antonie Van Leeuwenhoek">
        <title>Oceanobacillus bengalensis sp. nov., a bacterium isolated from seawater of the Bay of Bengal.</title>
        <authorList>
            <person name="Yongchang O."/>
            <person name="Xiang W."/>
            <person name="Wang G."/>
        </authorList>
    </citation>
    <scope>NUCLEOTIDE SEQUENCE [LARGE SCALE GENOMIC DNA]</scope>
    <source>
        <strain evidence="2 3">MCCC 1K00260</strain>
    </source>
</reference>
<accession>A0A494YU21</accession>
<evidence type="ECO:0000256" key="1">
    <source>
        <dbReference type="SAM" id="Phobius"/>
    </source>
</evidence>
<comment type="caution">
    <text evidence="2">The sequence shown here is derived from an EMBL/GenBank/DDBJ whole genome shotgun (WGS) entry which is preliminary data.</text>
</comment>
<keyword evidence="1" id="KW-0472">Membrane</keyword>
<evidence type="ECO:0000313" key="2">
    <source>
        <dbReference type="EMBL" id="RKQ13644.1"/>
    </source>
</evidence>
<keyword evidence="3" id="KW-1185">Reference proteome</keyword>
<proteinExistence type="predicted"/>
<dbReference type="InterPro" id="IPR021359">
    <property type="entry name" value="DUF2812"/>
</dbReference>
<protein>
    <submittedName>
        <fullName evidence="2">DUF2812 domain-containing protein</fullName>
    </submittedName>
</protein>
<dbReference type="Proteomes" id="UP000281813">
    <property type="component" value="Unassembled WGS sequence"/>
</dbReference>
<name>A0A494YU21_9BACI</name>
<keyword evidence="1" id="KW-0812">Transmembrane</keyword>
<dbReference type="Pfam" id="PF11193">
    <property type="entry name" value="DUF2812"/>
    <property type="match status" value="1"/>
</dbReference>
<dbReference type="EMBL" id="RBZO01000028">
    <property type="protein sequence ID" value="RKQ13644.1"/>
    <property type="molecule type" value="Genomic_DNA"/>
</dbReference>
<dbReference type="RefSeq" id="WP_121133421.1">
    <property type="nucleotide sequence ID" value="NZ_JBHUFK010000053.1"/>
</dbReference>
<dbReference type="AlphaFoldDB" id="A0A494YU21"/>
<evidence type="ECO:0000313" key="3">
    <source>
        <dbReference type="Proteomes" id="UP000281813"/>
    </source>
</evidence>
<keyword evidence="1" id="KW-1133">Transmembrane helix</keyword>
<gene>
    <name evidence="2" type="ORF">D8M05_15540</name>
</gene>